<dbReference type="EMBL" id="MHLP01000001">
    <property type="protein sequence ID" value="OGZ13903.1"/>
    <property type="molecule type" value="Genomic_DNA"/>
</dbReference>
<dbReference type="AlphaFoldDB" id="A0A1G2DK75"/>
<evidence type="ECO:0000313" key="3">
    <source>
        <dbReference type="Proteomes" id="UP000178534"/>
    </source>
</evidence>
<dbReference type="InterPro" id="IPR006083">
    <property type="entry name" value="PRK/URK"/>
</dbReference>
<proteinExistence type="predicted"/>
<dbReference type="Pfam" id="PF00485">
    <property type="entry name" value="PRK"/>
    <property type="match status" value="1"/>
</dbReference>
<reference evidence="2 3" key="1">
    <citation type="journal article" date="2016" name="Nat. Commun.">
        <title>Thousands of microbial genomes shed light on interconnected biogeochemical processes in an aquifer system.</title>
        <authorList>
            <person name="Anantharaman K."/>
            <person name="Brown C.T."/>
            <person name="Hug L.A."/>
            <person name="Sharon I."/>
            <person name="Castelle C.J."/>
            <person name="Probst A.J."/>
            <person name="Thomas B.C."/>
            <person name="Singh A."/>
            <person name="Wilkins M.J."/>
            <person name="Karaoz U."/>
            <person name="Brodie E.L."/>
            <person name="Williams K.H."/>
            <person name="Hubbard S.S."/>
            <person name="Banfield J.F."/>
        </authorList>
    </citation>
    <scope>NUCLEOTIDE SEQUENCE [LARGE SCALE GENOMIC DNA]</scope>
</reference>
<dbReference type="Proteomes" id="UP000178534">
    <property type="component" value="Unassembled WGS sequence"/>
</dbReference>
<dbReference type="Gene3D" id="3.40.50.300">
    <property type="entry name" value="P-loop containing nucleotide triphosphate hydrolases"/>
    <property type="match status" value="1"/>
</dbReference>
<protein>
    <recommendedName>
        <fullName evidence="1">Phosphoribulokinase/uridine kinase domain-containing protein</fullName>
    </recommendedName>
</protein>
<gene>
    <name evidence="2" type="ORF">A2942_02340</name>
</gene>
<dbReference type="GO" id="GO:0016301">
    <property type="term" value="F:kinase activity"/>
    <property type="evidence" value="ECO:0007669"/>
    <property type="project" value="InterPro"/>
</dbReference>
<accession>A0A1G2DK75</accession>
<name>A0A1G2DK75_9BACT</name>
<feature type="domain" description="Phosphoribulokinase/uridine kinase" evidence="1">
    <location>
        <begin position="25"/>
        <end position="171"/>
    </location>
</feature>
<organism evidence="2 3">
    <name type="scientific">Candidatus Lloydbacteria bacterium RIFCSPLOWO2_01_FULL_50_20</name>
    <dbReference type="NCBI Taxonomy" id="1798665"/>
    <lineage>
        <taxon>Bacteria</taxon>
        <taxon>Candidatus Lloydiibacteriota</taxon>
    </lineage>
</organism>
<evidence type="ECO:0000259" key="1">
    <source>
        <dbReference type="Pfam" id="PF00485"/>
    </source>
</evidence>
<dbReference type="SUPFAM" id="SSF52540">
    <property type="entry name" value="P-loop containing nucleoside triphosphate hydrolases"/>
    <property type="match status" value="1"/>
</dbReference>
<evidence type="ECO:0000313" key="2">
    <source>
        <dbReference type="EMBL" id="OGZ13903.1"/>
    </source>
</evidence>
<comment type="caution">
    <text evidence="2">The sequence shown here is derived from an EMBL/GenBank/DDBJ whole genome shotgun (WGS) entry which is preliminary data.</text>
</comment>
<dbReference type="GO" id="GO:0005524">
    <property type="term" value="F:ATP binding"/>
    <property type="evidence" value="ECO:0007669"/>
    <property type="project" value="InterPro"/>
</dbReference>
<dbReference type="STRING" id="1798665.A2942_02340"/>
<sequence>MKLKETAKNINEYIRKWSEGKQKLVVAVDGYTGVGKTTILDALAELNSDILPVHCDDFMLSAAEFKKILALNEDRSVTFELHRNDYGKIEDMVNAFRKRNDTVELHVANRETGKTDVTKTFELSKSIMVIEGVFMFHPKLLDHLWDKRIYLDGDTVTIDERRVKREKERWGDKYFPETHPDLLCRKHPVSPRYA</sequence>
<dbReference type="InterPro" id="IPR027417">
    <property type="entry name" value="P-loop_NTPase"/>
</dbReference>